<reference evidence="2" key="1">
    <citation type="submission" date="2021-05" db="EMBL/GenBank/DDBJ databases">
        <authorList>
            <person name="Alioto T."/>
            <person name="Alioto T."/>
            <person name="Gomez Garrido J."/>
        </authorList>
    </citation>
    <scope>NUCLEOTIDE SEQUENCE</scope>
</reference>
<dbReference type="EMBL" id="HBUF01507315">
    <property type="protein sequence ID" value="CAG6745962.1"/>
    <property type="molecule type" value="Transcribed_RNA"/>
</dbReference>
<accession>A0A8D9E9R0</accession>
<feature type="transmembrane region" description="Helical" evidence="1">
    <location>
        <begin position="41"/>
        <end position="58"/>
    </location>
</feature>
<dbReference type="AlphaFoldDB" id="A0A8D9E9R0"/>
<keyword evidence="1" id="KW-1133">Transmembrane helix</keyword>
<keyword evidence="1" id="KW-0472">Membrane</keyword>
<feature type="transmembrane region" description="Helical" evidence="1">
    <location>
        <begin position="12"/>
        <end position="35"/>
    </location>
</feature>
<evidence type="ECO:0000256" key="1">
    <source>
        <dbReference type="SAM" id="Phobius"/>
    </source>
</evidence>
<name>A0A8D9E9R0_9HEMI</name>
<protein>
    <submittedName>
        <fullName evidence="2">Uncharacterized protein</fullName>
    </submittedName>
</protein>
<organism evidence="2">
    <name type="scientific">Cacopsylla melanoneura</name>
    <dbReference type="NCBI Taxonomy" id="428564"/>
    <lineage>
        <taxon>Eukaryota</taxon>
        <taxon>Metazoa</taxon>
        <taxon>Ecdysozoa</taxon>
        <taxon>Arthropoda</taxon>
        <taxon>Hexapoda</taxon>
        <taxon>Insecta</taxon>
        <taxon>Pterygota</taxon>
        <taxon>Neoptera</taxon>
        <taxon>Paraneoptera</taxon>
        <taxon>Hemiptera</taxon>
        <taxon>Sternorrhyncha</taxon>
        <taxon>Psylloidea</taxon>
        <taxon>Psyllidae</taxon>
        <taxon>Psyllinae</taxon>
        <taxon>Cacopsylla</taxon>
    </lineage>
</organism>
<sequence>MAKRSLRVRYYCYYVTVFYICIYFFTSALLAGTYFLCQRKMWGFPQLLLYIGTLLFAIHSVRTHYRLSIVYYCVIFSLWCIVEYRMCRGFVYLFEQKLPRRLGDTLK</sequence>
<keyword evidence="1" id="KW-0812">Transmembrane</keyword>
<dbReference type="EMBL" id="HBUF01507316">
    <property type="protein sequence ID" value="CAG6745963.1"/>
    <property type="molecule type" value="Transcribed_RNA"/>
</dbReference>
<evidence type="ECO:0000313" key="2">
    <source>
        <dbReference type="EMBL" id="CAG6745963.1"/>
    </source>
</evidence>
<proteinExistence type="predicted"/>
<feature type="transmembrane region" description="Helical" evidence="1">
    <location>
        <begin position="70"/>
        <end position="94"/>
    </location>
</feature>